<dbReference type="SUPFAM" id="SSF103473">
    <property type="entry name" value="MFS general substrate transporter"/>
    <property type="match status" value="1"/>
</dbReference>
<evidence type="ECO:0000256" key="5">
    <source>
        <dbReference type="ARBA" id="ARBA00022989"/>
    </source>
</evidence>
<evidence type="ECO:0000256" key="1">
    <source>
        <dbReference type="ARBA" id="ARBA00004141"/>
    </source>
</evidence>
<feature type="transmembrane region" description="Helical" evidence="9">
    <location>
        <begin position="419"/>
        <end position="444"/>
    </location>
</feature>
<keyword evidence="4 9" id="KW-0812">Transmembrane</keyword>
<dbReference type="GO" id="GO:0005351">
    <property type="term" value="F:carbohydrate:proton symporter activity"/>
    <property type="evidence" value="ECO:0007669"/>
    <property type="project" value="TreeGrafter"/>
</dbReference>
<dbReference type="Proteomes" id="UP000799537">
    <property type="component" value="Unassembled WGS sequence"/>
</dbReference>
<dbReference type="PROSITE" id="PS50850">
    <property type="entry name" value="MFS"/>
    <property type="match status" value="1"/>
</dbReference>
<dbReference type="RefSeq" id="XP_033661750.1">
    <property type="nucleotide sequence ID" value="XM_033818606.1"/>
</dbReference>
<feature type="transmembrane region" description="Helical" evidence="9">
    <location>
        <begin position="385"/>
        <end position="407"/>
    </location>
</feature>
<protein>
    <recommendedName>
        <fullName evidence="10">Major facilitator superfamily (MFS) profile domain-containing protein</fullName>
    </recommendedName>
</protein>
<feature type="transmembrane region" description="Helical" evidence="9">
    <location>
        <begin position="136"/>
        <end position="159"/>
    </location>
</feature>
<feature type="transmembrane region" description="Helical" evidence="9">
    <location>
        <begin position="456"/>
        <end position="474"/>
    </location>
</feature>
<feature type="transmembrane region" description="Helical" evidence="9">
    <location>
        <begin position="201"/>
        <end position="223"/>
    </location>
</feature>
<evidence type="ECO:0000256" key="4">
    <source>
        <dbReference type="ARBA" id="ARBA00022692"/>
    </source>
</evidence>
<keyword evidence="12" id="KW-1185">Reference proteome</keyword>
<dbReference type="GO" id="GO:0016020">
    <property type="term" value="C:membrane"/>
    <property type="evidence" value="ECO:0007669"/>
    <property type="project" value="UniProtKB-SubCell"/>
</dbReference>
<feature type="transmembrane region" description="Helical" evidence="9">
    <location>
        <begin position="113"/>
        <end position="130"/>
    </location>
</feature>
<dbReference type="AlphaFoldDB" id="A0A6A6C1G3"/>
<dbReference type="Gene3D" id="1.20.1250.20">
    <property type="entry name" value="MFS general substrate transporter like domains"/>
    <property type="match status" value="1"/>
</dbReference>
<feature type="transmembrane region" description="Helical" evidence="9">
    <location>
        <begin position="327"/>
        <end position="346"/>
    </location>
</feature>
<dbReference type="InterPro" id="IPR020846">
    <property type="entry name" value="MFS_dom"/>
</dbReference>
<evidence type="ECO:0000259" key="10">
    <source>
        <dbReference type="PROSITE" id="PS50850"/>
    </source>
</evidence>
<proteinExistence type="inferred from homology"/>
<evidence type="ECO:0000256" key="9">
    <source>
        <dbReference type="SAM" id="Phobius"/>
    </source>
</evidence>
<evidence type="ECO:0000313" key="12">
    <source>
        <dbReference type="Proteomes" id="UP000799537"/>
    </source>
</evidence>
<evidence type="ECO:0000256" key="2">
    <source>
        <dbReference type="ARBA" id="ARBA00010992"/>
    </source>
</evidence>
<feature type="transmembrane region" description="Helical" evidence="9">
    <location>
        <begin position="289"/>
        <end position="315"/>
    </location>
</feature>
<dbReference type="OrthoDB" id="6133115at2759"/>
<evidence type="ECO:0000256" key="7">
    <source>
        <dbReference type="RuleBase" id="RU003346"/>
    </source>
</evidence>
<feature type="transmembrane region" description="Helical" evidence="9">
    <location>
        <begin position="85"/>
        <end position="106"/>
    </location>
</feature>
<dbReference type="NCBIfam" id="TIGR00879">
    <property type="entry name" value="SP"/>
    <property type="match status" value="1"/>
</dbReference>
<feature type="transmembrane region" description="Helical" evidence="9">
    <location>
        <begin position="27"/>
        <end position="45"/>
    </location>
</feature>
<evidence type="ECO:0000256" key="6">
    <source>
        <dbReference type="ARBA" id="ARBA00023136"/>
    </source>
</evidence>
<comment type="similarity">
    <text evidence="2 7">Belongs to the major facilitator superfamily. Sugar transporter (TC 2.A.1.1) family.</text>
</comment>
<gene>
    <name evidence="11" type="ORF">M409DRAFT_70168</name>
</gene>
<feature type="transmembrane region" description="Helical" evidence="9">
    <location>
        <begin position="353"/>
        <end position="373"/>
    </location>
</feature>
<organism evidence="11 12">
    <name type="scientific">Zasmidium cellare ATCC 36951</name>
    <dbReference type="NCBI Taxonomy" id="1080233"/>
    <lineage>
        <taxon>Eukaryota</taxon>
        <taxon>Fungi</taxon>
        <taxon>Dikarya</taxon>
        <taxon>Ascomycota</taxon>
        <taxon>Pezizomycotina</taxon>
        <taxon>Dothideomycetes</taxon>
        <taxon>Dothideomycetidae</taxon>
        <taxon>Mycosphaerellales</taxon>
        <taxon>Mycosphaerellaceae</taxon>
        <taxon>Zasmidium</taxon>
    </lineage>
</organism>
<accession>A0A6A6C1G3</accession>
<evidence type="ECO:0000313" key="11">
    <source>
        <dbReference type="EMBL" id="KAF2160861.1"/>
    </source>
</evidence>
<keyword evidence="3 7" id="KW-0813">Transport</keyword>
<dbReference type="InterPro" id="IPR003663">
    <property type="entry name" value="Sugar/inositol_transpt"/>
</dbReference>
<keyword evidence="5 9" id="KW-1133">Transmembrane helix</keyword>
<comment type="subcellular location">
    <subcellularLocation>
        <location evidence="1">Membrane</location>
        <topology evidence="1">Multi-pass membrane protein</topology>
    </subcellularLocation>
</comment>
<feature type="transmembrane region" description="Helical" evidence="9">
    <location>
        <begin position="171"/>
        <end position="189"/>
    </location>
</feature>
<dbReference type="PANTHER" id="PTHR48022:SF10">
    <property type="entry name" value="MAJOR FACILITATOR SUPERFAMILY (MFS) PROFILE DOMAIN-CONTAINING PROTEIN"/>
    <property type="match status" value="1"/>
</dbReference>
<name>A0A6A6C1G3_ZASCE</name>
<dbReference type="FunFam" id="1.20.1250.20:FF:000078">
    <property type="entry name" value="MFS maltose transporter, putative"/>
    <property type="match status" value="1"/>
</dbReference>
<dbReference type="InterPro" id="IPR005829">
    <property type="entry name" value="Sugar_transporter_CS"/>
</dbReference>
<evidence type="ECO:0000256" key="3">
    <source>
        <dbReference type="ARBA" id="ARBA00022448"/>
    </source>
</evidence>
<dbReference type="EMBL" id="ML993623">
    <property type="protein sequence ID" value="KAF2160861.1"/>
    <property type="molecule type" value="Genomic_DNA"/>
</dbReference>
<feature type="region of interest" description="Disordered" evidence="8">
    <location>
        <begin position="517"/>
        <end position="541"/>
    </location>
</feature>
<dbReference type="InterPro" id="IPR036259">
    <property type="entry name" value="MFS_trans_sf"/>
</dbReference>
<dbReference type="InterPro" id="IPR050360">
    <property type="entry name" value="MFS_Sugar_Transporters"/>
</dbReference>
<feature type="domain" description="Major facilitator superfamily (MFS) profile" evidence="10">
    <location>
        <begin position="34"/>
        <end position="478"/>
    </location>
</feature>
<dbReference type="InterPro" id="IPR005828">
    <property type="entry name" value="MFS_sugar_transport-like"/>
</dbReference>
<dbReference type="PROSITE" id="PS00217">
    <property type="entry name" value="SUGAR_TRANSPORT_2"/>
    <property type="match status" value="1"/>
</dbReference>
<dbReference type="PANTHER" id="PTHR48022">
    <property type="entry name" value="PLASTIDIC GLUCOSE TRANSPORTER 4"/>
    <property type="match status" value="1"/>
</dbReference>
<keyword evidence="6 9" id="KW-0472">Membrane</keyword>
<reference evidence="11" key="1">
    <citation type="journal article" date="2020" name="Stud. Mycol.">
        <title>101 Dothideomycetes genomes: a test case for predicting lifestyles and emergence of pathogens.</title>
        <authorList>
            <person name="Haridas S."/>
            <person name="Albert R."/>
            <person name="Binder M."/>
            <person name="Bloem J."/>
            <person name="Labutti K."/>
            <person name="Salamov A."/>
            <person name="Andreopoulos B."/>
            <person name="Baker S."/>
            <person name="Barry K."/>
            <person name="Bills G."/>
            <person name="Bluhm B."/>
            <person name="Cannon C."/>
            <person name="Castanera R."/>
            <person name="Culley D."/>
            <person name="Daum C."/>
            <person name="Ezra D."/>
            <person name="Gonzalez J."/>
            <person name="Henrissat B."/>
            <person name="Kuo A."/>
            <person name="Liang C."/>
            <person name="Lipzen A."/>
            <person name="Lutzoni F."/>
            <person name="Magnuson J."/>
            <person name="Mondo S."/>
            <person name="Nolan M."/>
            <person name="Ohm R."/>
            <person name="Pangilinan J."/>
            <person name="Park H.-J."/>
            <person name="Ramirez L."/>
            <person name="Alfaro M."/>
            <person name="Sun H."/>
            <person name="Tritt A."/>
            <person name="Yoshinaga Y."/>
            <person name="Zwiers L.-H."/>
            <person name="Turgeon B."/>
            <person name="Goodwin S."/>
            <person name="Spatafora J."/>
            <person name="Crous P."/>
            <person name="Grigoriev I."/>
        </authorList>
    </citation>
    <scope>NUCLEOTIDE SEQUENCE</scope>
    <source>
        <strain evidence="11">ATCC 36951</strain>
    </source>
</reference>
<evidence type="ECO:0000256" key="8">
    <source>
        <dbReference type="SAM" id="MobiDB-lite"/>
    </source>
</evidence>
<dbReference type="Pfam" id="PF00083">
    <property type="entry name" value="Sugar_tr"/>
    <property type="match status" value="1"/>
</dbReference>
<sequence>MPLLDKLIIQSRSRARTSEKKDDTLRANWKCMLACILVSTCPFQYGLDFGMISGLQAMPGFLKIYGYQDPHSPSGWNLSTTRQQLISSLMILGAVIASGLSGPIAWKLGRKPCLWVACVLCWAANIIMMVDTSIGGLYAGRFIIGLANGLFMSFSQLYLQEVTPAKFRGMALAAFSLWTAVGQLVGTIVDNYTAKLEGRESSLIPLGLIYIAPVFIAVGLFLVPESPRWLMEHGKTDKASKALYWLRPNKDAVEPELQSIQAAIDEDKQHQGKALWIEMWRNPIDRRRTILTIAAVNTQVASGAMYMIAYGTYFFEMAGVGEPFENSIILVALGVLAMLVNTCIITRWGRCRVFLTTGLILCGIVQLTKAAIYDAKPTEKAVLKGVVALSIIYVISFNGLISSYAFLAGGELPSQRMRSYTFGCAIGVSFLGAWLTTFTAPYFINPSSLDWGPRYGYIWAPSCFVAAAWVFWFLPEAKGRTLEEIDEMFAARLPARKFRRYQCQGPVATATAVEDDDSGEGVHTINRKGGPKVAESAVKPV</sequence>
<dbReference type="GeneID" id="54571878"/>